<name>A0A444VQA2_9FLAO</name>
<reference evidence="2 3" key="1">
    <citation type="submission" date="2014-04" db="EMBL/GenBank/DDBJ databases">
        <title>Whole genome of Muricauda olearia.</title>
        <authorList>
            <person name="Zhang X.-H."/>
            <person name="Tang K."/>
        </authorList>
    </citation>
    <scope>NUCLEOTIDE SEQUENCE [LARGE SCALE GENOMIC DNA]</scope>
    <source>
        <strain evidence="2 3">Th120</strain>
    </source>
</reference>
<accession>A0A444VQA2</accession>
<keyword evidence="1" id="KW-0732">Signal</keyword>
<gene>
    <name evidence="2" type="ORF">DN53_01825</name>
</gene>
<proteinExistence type="predicted"/>
<feature type="chain" id="PRO_5018999815" evidence="1">
    <location>
        <begin position="27"/>
        <end position="132"/>
    </location>
</feature>
<dbReference type="RefSeq" id="WP_129652699.1">
    <property type="nucleotide sequence ID" value="NZ_ML142907.1"/>
</dbReference>
<evidence type="ECO:0000313" key="3">
    <source>
        <dbReference type="Proteomes" id="UP000290261"/>
    </source>
</evidence>
<comment type="caution">
    <text evidence="2">The sequence shown here is derived from an EMBL/GenBank/DDBJ whole genome shotgun (WGS) entry which is preliminary data.</text>
</comment>
<feature type="signal peptide" evidence="1">
    <location>
        <begin position="1"/>
        <end position="26"/>
    </location>
</feature>
<protein>
    <submittedName>
        <fullName evidence="2">Uncharacterized protein</fullName>
    </submittedName>
</protein>
<dbReference type="Proteomes" id="UP000290261">
    <property type="component" value="Unassembled WGS sequence"/>
</dbReference>
<dbReference type="EMBL" id="JJMP01000001">
    <property type="protein sequence ID" value="RYC52987.1"/>
    <property type="molecule type" value="Genomic_DNA"/>
</dbReference>
<keyword evidence="3" id="KW-1185">Reference proteome</keyword>
<dbReference type="AlphaFoldDB" id="A0A444VQA2"/>
<organism evidence="2 3">
    <name type="scientific">Flagellimonas olearia</name>
    <dbReference type="NCBI Taxonomy" id="552546"/>
    <lineage>
        <taxon>Bacteria</taxon>
        <taxon>Pseudomonadati</taxon>
        <taxon>Bacteroidota</taxon>
        <taxon>Flavobacteriia</taxon>
        <taxon>Flavobacteriales</taxon>
        <taxon>Flavobacteriaceae</taxon>
        <taxon>Flagellimonas</taxon>
    </lineage>
</organism>
<evidence type="ECO:0000256" key="1">
    <source>
        <dbReference type="SAM" id="SignalP"/>
    </source>
</evidence>
<sequence>MKKALAQYLVPICILLLGGFMNHVYAEAQDTSESACIIDYQHIDNSTVAIPLNGAEKNLFVEITDVEEQEERDENGASYNVDIRLGSYLTAFFNGSLSEQTFGQLETNPRHLEPNFSTATQKRHIRFQVFRI</sequence>
<evidence type="ECO:0000313" key="2">
    <source>
        <dbReference type="EMBL" id="RYC52987.1"/>
    </source>
</evidence>